<proteinExistence type="predicted"/>
<name>A0ABW7VS75_STROI</name>
<sequence>MSSFQFCLPSAAVKVWTSSCRAVSLSPTMVSVSEPSPLAVSGPSLSVPVVAGSLLREVGV</sequence>
<evidence type="ECO:0000313" key="1">
    <source>
        <dbReference type="EMBL" id="MFI2162946.1"/>
    </source>
</evidence>
<organism evidence="1 2">
    <name type="scientific">Streptomyces olivaceoviridis</name>
    <name type="common">Streptomyces corchorusii</name>
    <dbReference type="NCBI Taxonomy" id="1921"/>
    <lineage>
        <taxon>Bacteria</taxon>
        <taxon>Bacillati</taxon>
        <taxon>Actinomycetota</taxon>
        <taxon>Actinomycetes</taxon>
        <taxon>Kitasatosporales</taxon>
        <taxon>Streptomycetaceae</taxon>
        <taxon>Streptomyces</taxon>
    </lineage>
</organism>
<dbReference type="RefSeq" id="WP_398781529.1">
    <property type="nucleotide sequence ID" value="NZ_JBIRUT010000038.1"/>
</dbReference>
<gene>
    <name evidence="1" type="ORF">ACH49L_46460</name>
</gene>
<evidence type="ECO:0008006" key="3">
    <source>
        <dbReference type="Google" id="ProtNLM"/>
    </source>
</evidence>
<reference evidence="1 2" key="1">
    <citation type="submission" date="2024-10" db="EMBL/GenBank/DDBJ databases">
        <title>The Natural Products Discovery Center: Release of the First 8490 Sequenced Strains for Exploring Actinobacteria Biosynthetic Diversity.</title>
        <authorList>
            <person name="Kalkreuter E."/>
            <person name="Kautsar S.A."/>
            <person name="Yang D."/>
            <person name="Bader C.D."/>
            <person name="Teijaro C.N."/>
            <person name="Fluegel L."/>
            <person name="Davis C.M."/>
            <person name="Simpson J.R."/>
            <person name="Lauterbach L."/>
            <person name="Steele A.D."/>
            <person name="Gui C."/>
            <person name="Meng S."/>
            <person name="Li G."/>
            <person name="Viehrig K."/>
            <person name="Ye F."/>
            <person name="Su P."/>
            <person name="Kiefer A.F."/>
            <person name="Nichols A."/>
            <person name="Cepeda A.J."/>
            <person name="Yan W."/>
            <person name="Fan B."/>
            <person name="Jiang Y."/>
            <person name="Adhikari A."/>
            <person name="Zheng C.-J."/>
            <person name="Schuster L."/>
            <person name="Cowan T.M."/>
            <person name="Smanski M.J."/>
            <person name="Chevrette M.G."/>
            <person name="De Carvalho L.P.S."/>
            <person name="Shen B."/>
        </authorList>
    </citation>
    <scope>NUCLEOTIDE SEQUENCE [LARGE SCALE GENOMIC DNA]</scope>
    <source>
        <strain evidence="1 2">NPDC020295</strain>
    </source>
</reference>
<evidence type="ECO:0000313" key="2">
    <source>
        <dbReference type="Proteomes" id="UP001611397"/>
    </source>
</evidence>
<comment type="caution">
    <text evidence="1">The sequence shown here is derived from an EMBL/GenBank/DDBJ whole genome shotgun (WGS) entry which is preliminary data.</text>
</comment>
<dbReference type="Proteomes" id="UP001611397">
    <property type="component" value="Unassembled WGS sequence"/>
</dbReference>
<feature type="non-terminal residue" evidence="1">
    <location>
        <position position="60"/>
    </location>
</feature>
<accession>A0ABW7VS75</accession>
<protein>
    <recommendedName>
        <fullName evidence="3">Secreted protein</fullName>
    </recommendedName>
</protein>
<dbReference type="EMBL" id="JBIRWM010000058">
    <property type="protein sequence ID" value="MFI2162946.1"/>
    <property type="molecule type" value="Genomic_DNA"/>
</dbReference>
<keyword evidence="2" id="KW-1185">Reference proteome</keyword>